<dbReference type="Gene3D" id="3.90.550.10">
    <property type="entry name" value="Spore Coat Polysaccharide Biosynthesis Protein SpsA, Chain A"/>
    <property type="match status" value="1"/>
</dbReference>
<dbReference type="Pfam" id="PF01128">
    <property type="entry name" value="IspD"/>
    <property type="match status" value="1"/>
</dbReference>
<dbReference type="EMBL" id="SJPR01000004">
    <property type="protein sequence ID" value="TWT96017.1"/>
    <property type="molecule type" value="Genomic_DNA"/>
</dbReference>
<dbReference type="RefSeq" id="WP_146445811.1">
    <property type="nucleotide sequence ID" value="NZ_SJPR01000004.1"/>
</dbReference>
<dbReference type="PANTHER" id="PTHR32125:SF4">
    <property type="entry name" value="2-C-METHYL-D-ERYTHRITOL 4-PHOSPHATE CYTIDYLYLTRANSFERASE, CHLOROPLASTIC"/>
    <property type="match status" value="1"/>
</dbReference>
<comment type="caution">
    <text evidence="4">The sequence shown here is derived from an EMBL/GenBank/DDBJ whole genome shotgun (WGS) entry which is preliminary data.</text>
</comment>
<dbReference type="CDD" id="cd02516">
    <property type="entry name" value="CDP-ME_synthetase"/>
    <property type="match status" value="1"/>
</dbReference>
<evidence type="ECO:0000313" key="5">
    <source>
        <dbReference type="Proteomes" id="UP000317421"/>
    </source>
</evidence>
<dbReference type="UniPathway" id="UPA00056">
    <property type="reaction ID" value="UER00093"/>
</dbReference>
<accession>A0A5C6A9J1</accession>
<feature type="site" description="Transition state stabilizer" evidence="3">
    <location>
        <position position="16"/>
    </location>
</feature>
<dbReference type="EC" id="2.7.7.60" evidence="3"/>
<dbReference type="PANTHER" id="PTHR32125">
    <property type="entry name" value="2-C-METHYL-D-ERYTHRITOL 4-PHOSPHATE CYTIDYLYLTRANSFERASE, CHLOROPLASTIC"/>
    <property type="match status" value="1"/>
</dbReference>
<protein>
    <recommendedName>
        <fullName evidence="3">2-C-methyl-D-erythritol 4-phosphate cytidylyltransferase</fullName>
        <ecNumber evidence="3">2.7.7.60</ecNumber>
    </recommendedName>
    <alternativeName>
        <fullName evidence="3">4-diphosphocytidyl-2C-methyl-D-erythritol synthase</fullName>
    </alternativeName>
    <alternativeName>
        <fullName evidence="3">MEP cytidylyltransferase</fullName>
        <shortName evidence="3">MCT</shortName>
    </alternativeName>
</protein>
<evidence type="ECO:0000313" key="4">
    <source>
        <dbReference type="EMBL" id="TWT96017.1"/>
    </source>
</evidence>
<dbReference type="HAMAP" id="MF_00108">
    <property type="entry name" value="IspD"/>
    <property type="match status" value="1"/>
</dbReference>
<evidence type="ECO:0000256" key="2">
    <source>
        <dbReference type="ARBA" id="ARBA00022695"/>
    </source>
</evidence>
<gene>
    <name evidence="3 4" type="primary">ispD</name>
    <name evidence="4" type="ORF">Pla108_30970</name>
</gene>
<dbReference type="InterPro" id="IPR029044">
    <property type="entry name" value="Nucleotide-diphossugar_trans"/>
</dbReference>
<dbReference type="GO" id="GO:0050518">
    <property type="term" value="F:2-C-methyl-D-erythritol 4-phosphate cytidylyltransferase activity"/>
    <property type="evidence" value="ECO:0007669"/>
    <property type="project" value="UniProtKB-UniRule"/>
</dbReference>
<feature type="site" description="Transition state stabilizer" evidence="3">
    <location>
        <position position="24"/>
    </location>
</feature>
<comment type="function">
    <text evidence="3">Catalyzes the formation of 4-diphosphocytidyl-2-C-methyl-D-erythritol from CTP and 2-C-methyl-D-erythritol 4-phosphate (MEP).</text>
</comment>
<name>A0A5C6A9J1_9BACT</name>
<dbReference type="AlphaFoldDB" id="A0A5C6A9J1"/>
<keyword evidence="1 3" id="KW-0808">Transferase</keyword>
<organism evidence="4 5">
    <name type="scientific">Botrimarina colliarenosi</name>
    <dbReference type="NCBI Taxonomy" id="2528001"/>
    <lineage>
        <taxon>Bacteria</taxon>
        <taxon>Pseudomonadati</taxon>
        <taxon>Planctomycetota</taxon>
        <taxon>Planctomycetia</taxon>
        <taxon>Pirellulales</taxon>
        <taxon>Lacipirellulaceae</taxon>
        <taxon>Botrimarina</taxon>
    </lineage>
</organism>
<dbReference type="FunFam" id="3.90.550.10:FF:000003">
    <property type="entry name" value="2-C-methyl-D-erythritol 4-phosphate cytidylyltransferase"/>
    <property type="match status" value="1"/>
</dbReference>
<keyword evidence="2 3" id="KW-0548">Nucleotidyltransferase</keyword>
<keyword evidence="3" id="KW-0414">Isoprene biosynthesis</keyword>
<proteinExistence type="inferred from homology"/>
<comment type="catalytic activity">
    <reaction evidence="3">
        <text>2-C-methyl-D-erythritol 4-phosphate + CTP + H(+) = 4-CDP-2-C-methyl-D-erythritol + diphosphate</text>
        <dbReference type="Rhea" id="RHEA:13429"/>
        <dbReference type="ChEBI" id="CHEBI:15378"/>
        <dbReference type="ChEBI" id="CHEBI:33019"/>
        <dbReference type="ChEBI" id="CHEBI:37563"/>
        <dbReference type="ChEBI" id="CHEBI:57823"/>
        <dbReference type="ChEBI" id="CHEBI:58262"/>
        <dbReference type="EC" id="2.7.7.60"/>
    </reaction>
</comment>
<comment type="pathway">
    <text evidence="3">Isoprenoid biosynthesis; isopentenyl diphosphate biosynthesis via DXP pathway; isopentenyl diphosphate from 1-deoxy-D-xylulose 5-phosphate: step 2/6.</text>
</comment>
<dbReference type="Proteomes" id="UP000317421">
    <property type="component" value="Unassembled WGS sequence"/>
</dbReference>
<dbReference type="InterPro" id="IPR034683">
    <property type="entry name" value="IspD/TarI"/>
</dbReference>
<evidence type="ECO:0000256" key="3">
    <source>
        <dbReference type="HAMAP-Rule" id="MF_00108"/>
    </source>
</evidence>
<dbReference type="InterPro" id="IPR001228">
    <property type="entry name" value="IspD"/>
</dbReference>
<dbReference type="OrthoDB" id="9806837at2"/>
<dbReference type="GO" id="GO:0019288">
    <property type="term" value="P:isopentenyl diphosphate biosynthetic process, methylerythritol 4-phosphate pathway"/>
    <property type="evidence" value="ECO:0007669"/>
    <property type="project" value="UniProtKB-UniRule"/>
</dbReference>
<feature type="site" description="Positions MEP for the nucleophilic attack" evidence="3">
    <location>
        <position position="155"/>
    </location>
</feature>
<evidence type="ECO:0000256" key="1">
    <source>
        <dbReference type="ARBA" id="ARBA00022679"/>
    </source>
</evidence>
<sequence length="245" mass="26219">MSKFAVLVLAAGRSSRFGDATDKKPFVTLDGRAVWMHSVERFVARTDVCQTIVVVSSEDREDFHRNFGANLLFMGADLCEGGAERADSVRAGLAKVSGDATHIAIHDAARPLVTVDEVDRVFAAAVETGAAILATPVTATLKRVADNRVTETAPRDGLWAAQTPQAFELGLFRRAVAAAEGAVVTDDAQLIERLGEPVAIVEGSPQNLKITTQDDLKLAAAIFADKTRSAAKKPGRLVEDDDFWS</sequence>
<reference evidence="4 5" key="1">
    <citation type="submission" date="2019-02" db="EMBL/GenBank/DDBJ databases">
        <title>Deep-cultivation of Planctomycetes and their phenomic and genomic characterization uncovers novel biology.</title>
        <authorList>
            <person name="Wiegand S."/>
            <person name="Jogler M."/>
            <person name="Boedeker C."/>
            <person name="Pinto D."/>
            <person name="Vollmers J."/>
            <person name="Rivas-Marin E."/>
            <person name="Kohn T."/>
            <person name="Peeters S.H."/>
            <person name="Heuer A."/>
            <person name="Rast P."/>
            <person name="Oberbeckmann S."/>
            <person name="Bunk B."/>
            <person name="Jeske O."/>
            <person name="Meyerdierks A."/>
            <person name="Storesund J.E."/>
            <person name="Kallscheuer N."/>
            <person name="Luecker S."/>
            <person name="Lage O.M."/>
            <person name="Pohl T."/>
            <person name="Merkel B.J."/>
            <person name="Hornburger P."/>
            <person name="Mueller R.-W."/>
            <person name="Bruemmer F."/>
            <person name="Labrenz M."/>
            <person name="Spormann A.M."/>
            <person name="Op Den Camp H."/>
            <person name="Overmann J."/>
            <person name="Amann R."/>
            <person name="Jetten M.S.M."/>
            <person name="Mascher T."/>
            <person name="Medema M.H."/>
            <person name="Devos D.P."/>
            <person name="Kaster A.-K."/>
            <person name="Ovreas L."/>
            <person name="Rohde M."/>
            <person name="Galperin M.Y."/>
            <person name="Jogler C."/>
        </authorList>
    </citation>
    <scope>NUCLEOTIDE SEQUENCE [LARGE SCALE GENOMIC DNA]</scope>
    <source>
        <strain evidence="4 5">Pla108</strain>
    </source>
</reference>
<dbReference type="SUPFAM" id="SSF53448">
    <property type="entry name" value="Nucleotide-diphospho-sugar transferases"/>
    <property type="match status" value="1"/>
</dbReference>
<dbReference type="InterPro" id="IPR050088">
    <property type="entry name" value="IspD/TarI_cytidylyltransf_bact"/>
</dbReference>
<keyword evidence="5" id="KW-1185">Reference proteome</keyword>
<feature type="site" description="Positions MEP for the nucleophilic attack" evidence="3">
    <location>
        <position position="209"/>
    </location>
</feature>
<comment type="similarity">
    <text evidence="3">Belongs to the IspD/TarI cytidylyltransferase family. IspD subfamily.</text>
</comment>
<dbReference type="NCBIfam" id="TIGR00453">
    <property type="entry name" value="ispD"/>
    <property type="match status" value="1"/>
</dbReference>